<name>A0A819HV52_9BILA</name>
<keyword evidence="3" id="KW-0677">Repeat</keyword>
<comment type="caution">
    <text evidence="9">The sequence shown here is derived from an EMBL/GenBank/DDBJ whole genome shotgun (WGS) entry which is preliminary data.</text>
</comment>
<dbReference type="InterPro" id="IPR002172">
    <property type="entry name" value="LDrepeatLR_classA_rpt"/>
</dbReference>
<dbReference type="AlphaFoldDB" id="A0A819HV52"/>
<dbReference type="GO" id="GO:0016192">
    <property type="term" value="P:vesicle-mediated transport"/>
    <property type="evidence" value="ECO:0007669"/>
    <property type="project" value="UniProtKB-ARBA"/>
</dbReference>
<evidence type="ECO:0000313" key="9">
    <source>
        <dbReference type="EMBL" id="CAF3905834.1"/>
    </source>
</evidence>
<evidence type="ECO:0000256" key="8">
    <source>
        <dbReference type="SAM" id="SignalP"/>
    </source>
</evidence>
<evidence type="ECO:0000256" key="3">
    <source>
        <dbReference type="ARBA" id="ARBA00022737"/>
    </source>
</evidence>
<evidence type="ECO:0000256" key="6">
    <source>
        <dbReference type="ARBA" id="ARBA00023157"/>
    </source>
</evidence>
<dbReference type="GO" id="GO:0005886">
    <property type="term" value="C:plasma membrane"/>
    <property type="evidence" value="ECO:0007669"/>
    <property type="project" value="TreeGrafter"/>
</dbReference>
<accession>A0A819HV52</accession>
<evidence type="ECO:0000256" key="4">
    <source>
        <dbReference type="ARBA" id="ARBA00022989"/>
    </source>
</evidence>
<dbReference type="Gene3D" id="4.10.400.10">
    <property type="entry name" value="Low-density Lipoprotein Receptor"/>
    <property type="match status" value="2"/>
</dbReference>
<feature type="disulfide bond" evidence="7">
    <location>
        <begin position="228"/>
        <end position="246"/>
    </location>
</feature>
<evidence type="ECO:0000256" key="7">
    <source>
        <dbReference type="PROSITE-ProRule" id="PRU00124"/>
    </source>
</evidence>
<keyword evidence="5" id="KW-0472">Membrane</keyword>
<dbReference type="CDD" id="cd00112">
    <property type="entry name" value="LDLa"/>
    <property type="match status" value="1"/>
</dbReference>
<dbReference type="SUPFAM" id="SSF57424">
    <property type="entry name" value="LDL receptor-like module"/>
    <property type="match status" value="2"/>
</dbReference>
<feature type="disulfide bond" evidence="7">
    <location>
        <begin position="221"/>
        <end position="233"/>
    </location>
</feature>
<reference evidence="9" key="1">
    <citation type="submission" date="2021-02" db="EMBL/GenBank/DDBJ databases">
        <authorList>
            <person name="Nowell W R."/>
        </authorList>
    </citation>
    <scope>NUCLEOTIDE SEQUENCE</scope>
</reference>
<sequence>MQLLIIYHFVLFITSLLGRSSISRFNLYHRDDGKDCLYYNAIDDVVTHVSGLPIAPQIIPYCIESIECTEANESIEKSVSWTFVELKEKQVSSEDLLSWSAPIDLAERYEIFLNNPNVSYSPLQTIFHNCSEAWFGFQCEYTFDEKYRTFSELVLDFFAGKSDYRPDSKWTNGTCYTYLPCDRGASPLCLDWREICNGRRDCLNGDIDEPKYCVEFEANECTDNEYRCRNGQCIPREFFGDGDPDCSDGTDDMIDYDSYCAYDPSSRCEDHTCPRRSEFACGDGQCIDRYLFDFSKDLPLSLKNFTEWDDLCEQSRLCVSKHRLLDGNKDCWDNSDEDFNGTCLLNHTDRFQCPSDPNRCIFPVLVNDGVPNCPAGEDEQVTIGKREYQQQALFPMLCDWYIDMRPRIIDEREQTDETDCGWYFPCNTQYTQCNGEWDCPNGLDEADCHSSQCSPYHHPGIHEPIHRRLIDDTEEQRTCATRIYNREKLNHIDMDRLNIPMSMCGQGTNFSVAFAMLIETLDGIKNDSTCNSLRQTIIFLTDGEPQVYPTSELERLSTDYKSMITDFWIMGLGNYNKKVLQQINEKMQGKLTDIEKPEDLIEAYAEIADSCDINLS</sequence>
<dbReference type="Proteomes" id="UP000663874">
    <property type="component" value="Unassembled WGS sequence"/>
</dbReference>
<protein>
    <recommendedName>
        <fullName evidence="11">VWFA domain-containing protein</fullName>
    </recommendedName>
</protein>
<evidence type="ECO:0000313" key="10">
    <source>
        <dbReference type="Proteomes" id="UP000663874"/>
    </source>
</evidence>
<dbReference type="InterPro" id="IPR036055">
    <property type="entry name" value="LDL_receptor-like_sf"/>
</dbReference>
<gene>
    <name evidence="9" type="ORF">FNK824_LOCUS20826</name>
</gene>
<dbReference type="Pfam" id="PF00057">
    <property type="entry name" value="Ldl_recept_a"/>
    <property type="match status" value="1"/>
</dbReference>
<dbReference type="SMART" id="SM00192">
    <property type="entry name" value="LDLa"/>
    <property type="match status" value="5"/>
</dbReference>
<comment type="subcellular location">
    <subcellularLocation>
        <location evidence="1">Membrane</location>
        <topology evidence="1">Single-pass membrane protein</topology>
    </subcellularLocation>
</comment>
<dbReference type="EMBL" id="CAJOBE010003889">
    <property type="protein sequence ID" value="CAF3905834.1"/>
    <property type="molecule type" value="Genomic_DNA"/>
</dbReference>
<feature type="signal peptide" evidence="8">
    <location>
        <begin position="1"/>
        <end position="18"/>
    </location>
</feature>
<keyword evidence="2" id="KW-0812">Transmembrane</keyword>
<evidence type="ECO:0000256" key="5">
    <source>
        <dbReference type="ARBA" id="ARBA00023136"/>
    </source>
</evidence>
<proteinExistence type="predicted"/>
<dbReference type="SUPFAM" id="SSF53300">
    <property type="entry name" value="vWA-like"/>
    <property type="match status" value="1"/>
</dbReference>
<keyword evidence="8" id="KW-0732">Signal</keyword>
<keyword evidence="4" id="KW-1133">Transmembrane helix</keyword>
<dbReference type="InterPro" id="IPR050685">
    <property type="entry name" value="LDLR"/>
</dbReference>
<keyword evidence="6 7" id="KW-1015">Disulfide bond</keyword>
<comment type="caution">
    <text evidence="7">Lacks conserved residue(s) required for the propagation of feature annotation.</text>
</comment>
<dbReference type="InterPro" id="IPR036465">
    <property type="entry name" value="vWFA_dom_sf"/>
</dbReference>
<organism evidence="9 10">
    <name type="scientific">Rotaria sordida</name>
    <dbReference type="NCBI Taxonomy" id="392033"/>
    <lineage>
        <taxon>Eukaryota</taxon>
        <taxon>Metazoa</taxon>
        <taxon>Spiralia</taxon>
        <taxon>Gnathifera</taxon>
        <taxon>Rotifera</taxon>
        <taxon>Eurotatoria</taxon>
        <taxon>Bdelloidea</taxon>
        <taxon>Philodinida</taxon>
        <taxon>Philodinidae</taxon>
        <taxon>Rotaria</taxon>
    </lineage>
</organism>
<dbReference type="Gene3D" id="3.40.50.410">
    <property type="entry name" value="von Willebrand factor, type A domain"/>
    <property type="match status" value="1"/>
</dbReference>
<dbReference type="PROSITE" id="PS50068">
    <property type="entry name" value="LDLRA_2"/>
    <property type="match status" value="1"/>
</dbReference>
<evidence type="ECO:0000256" key="2">
    <source>
        <dbReference type="ARBA" id="ARBA00022692"/>
    </source>
</evidence>
<dbReference type="PRINTS" id="PR00261">
    <property type="entry name" value="LDLRECEPTOR"/>
</dbReference>
<feature type="chain" id="PRO_5032933862" description="VWFA domain-containing protein" evidence="8">
    <location>
        <begin position="19"/>
        <end position="616"/>
    </location>
</feature>
<dbReference type="PANTHER" id="PTHR24270">
    <property type="entry name" value="LOW-DENSITY LIPOPROTEIN RECEPTOR-RELATED"/>
    <property type="match status" value="1"/>
</dbReference>
<evidence type="ECO:0000256" key="1">
    <source>
        <dbReference type="ARBA" id="ARBA00004167"/>
    </source>
</evidence>
<evidence type="ECO:0008006" key="11">
    <source>
        <dbReference type="Google" id="ProtNLM"/>
    </source>
</evidence>